<reference evidence="8" key="1">
    <citation type="journal article" date="2020" name="mSystems">
        <title>Genome- and Community-Level Interaction Insights into Carbon Utilization and Element Cycling Functions of Hydrothermarchaeota in Hydrothermal Sediment.</title>
        <authorList>
            <person name="Zhou Z."/>
            <person name="Liu Y."/>
            <person name="Xu W."/>
            <person name="Pan J."/>
            <person name="Luo Z.H."/>
            <person name="Li M."/>
        </authorList>
    </citation>
    <scope>NUCLEOTIDE SEQUENCE [LARGE SCALE GENOMIC DNA]</scope>
    <source>
        <strain evidence="8">SpSt-642</strain>
    </source>
</reference>
<dbReference type="GO" id="GO:0015209">
    <property type="term" value="F:cytosine transmembrane transporter activity"/>
    <property type="evidence" value="ECO:0007669"/>
    <property type="project" value="InterPro"/>
</dbReference>
<comment type="caution">
    <text evidence="8">The sequence shown here is derived from an EMBL/GenBank/DDBJ whole genome shotgun (WGS) entry which is preliminary data.</text>
</comment>
<proteinExistence type="inferred from homology"/>
<dbReference type="NCBIfam" id="TIGR02358">
    <property type="entry name" value="thia_cytX"/>
    <property type="match status" value="1"/>
</dbReference>
<dbReference type="GO" id="GO:0005886">
    <property type="term" value="C:plasma membrane"/>
    <property type="evidence" value="ECO:0007669"/>
    <property type="project" value="TreeGrafter"/>
</dbReference>
<dbReference type="Gene3D" id="1.10.4160.10">
    <property type="entry name" value="Hydantoin permease"/>
    <property type="match status" value="1"/>
</dbReference>
<keyword evidence="4 7" id="KW-0812">Transmembrane</keyword>
<keyword evidence="3" id="KW-0813">Transport</keyword>
<organism evidence="8">
    <name type="scientific">Staphylothermus marinus</name>
    <dbReference type="NCBI Taxonomy" id="2280"/>
    <lineage>
        <taxon>Archaea</taxon>
        <taxon>Thermoproteota</taxon>
        <taxon>Thermoprotei</taxon>
        <taxon>Desulfurococcales</taxon>
        <taxon>Desulfurococcaceae</taxon>
        <taxon>Staphylothermus</taxon>
    </lineage>
</organism>
<evidence type="ECO:0000256" key="2">
    <source>
        <dbReference type="ARBA" id="ARBA00008974"/>
    </source>
</evidence>
<evidence type="ECO:0000256" key="7">
    <source>
        <dbReference type="SAM" id="Phobius"/>
    </source>
</evidence>
<evidence type="ECO:0000256" key="4">
    <source>
        <dbReference type="ARBA" id="ARBA00022692"/>
    </source>
</evidence>
<feature type="transmembrane region" description="Helical" evidence="7">
    <location>
        <begin position="54"/>
        <end position="76"/>
    </location>
</feature>
<feature type="transmembrane region" description="Helical" evidence="7">
    <location>
        <begin position="373"/>
        <end position="398"/>
    </location>
</feature>
<dbReference type="InterPro" id="IPR012732">
    <property type="entry name" value="Thia_CytX"/>
</dbReference>
<evidence type="ECO:0000313" key="8">
    <source>
        <dbReference type="EMBL" id="HGM59390.1"/>
    </source>
</evidence>
<dbReference type="Pfam" id="PF02133">
    <property type="entry name" value="Transp_cyt_pur"/>
    <property type="match status" value="1"/>
</dbReference>
<evidence type="ECO:0000256" key="3">
    <source>
        <dbReference type="ARBA" id="ARBA00022448"/>
    </source>
</evidence>
<sequence length="430" mass="48035">MSYGYDIKPLPREVRKYGFSDIFVIWFGAGISIAEFWAGAIIVASPLSLDLKTALLSIIIGHIIGNLLLSLIGVIGTHTSLPTMVISRKPLGLKGSYLVSILNYLQLIGWTAVMLIVGALAMNNVFIEFTGLNLYYLWIIILGVLVTLWSVIGPEKWRILEKASAIMLLLLILFLMYVLFTRYSIDNYLKTELVLDNRFWLATDLVIAMPVSWAPLIADYTRFTLSKKNSFWGSYIGYFISSSLFYFLGAFSNIALNQYDPISVIAFYGLGIPAMLIIVFSTTTTTFLDVYSAAITIKNIKPNIDTRKHIVYAGLLGTIVAILFPVEKYEWFLILIGGAFVSLTAIMIVDYLIDKHNYSPDKVLEPGKMFDKIALIIWSTGFIIFILLASPGLLGIYIPFFSELGSTMGSSMPTIILIAVLYTIYKKVIK</sequence>
<feature type="transmembrane region" description="Helical" evidence="7">
    <location>
        <begin position="235"/>
        <end position="256"/>
    </location>
</feature>
<keyword evidence="6 7" id="KW-0472">Membrane</keyword>
<protein>
    <submittedName>
        <fullName evidence="8">Putative hydroxymethylpyrimidine transporter CytX</fullName>
    </submittedName>
</protein>
<comment type="similarity">
    <text evidence="2">Belongs to the purine-cytosine permease (2.A.39) family.</text>
</comment>
<feature type="transmembrane region" description="Helical" evidence="7">
    <location>
        <begin position="332"/>
        <end position="353"/>
    </location>
</feature>
<accession>A0A7C4HCR9</accession>
<dbReference type="CDD" id="cd11484">
    <property type="entry name" value="SLC-NCS1sbd_CobB-like"/>
    <property type="match status" value="1"/>
</dbReference>
<dbReference type="AlphaFoldDB" id="A0A7C4HCR9"/>
<evidence type="ECO:0000256" key="6">
    <source>
        <dbReference type="ARBA" id="ARBA00023136"/>
    </source>
</evidence>
<gene>
    <name evidence="8" type="primary">cytX</name>
    <name evidence="8" type="ORF">ENU14_07415</name>
</gene>
<dbReference type="EMBL" id="DTBJ01000061">
    <property type="protein sequence ID" value="HGM59390.1"/>
    <property type="molecule type" value="Genomic_DNA"/>
</dbReference>
<feature type="transmembrane region" description="Helical" evidence="7">
    <location>
        <begin position="165"/>
        <end position="185"/>
    </location>
</feature>
<keyword evidence="5 7" id="KW-1133">Transmembrane helix</keyword>
<feature type="transmembrane region" description="Helical" evidence="7">
    <location>
        <begin position="134"/>
        <end position="153"/>
    </location>
</feature>
<feature type="transmembrane region" description="Helical" evidence="7">
    <location>
        <begin position="404"/>
        <end position="425"/>
    </location>
</feature>
<evidence type="ECO:0000256" key="1">
    <source>
        <dbReference type="ARBA" id="ARBA00004141"/>
    </source>
</evidence>
<dbReference type="InterPro" id="IPR001248">
    <property type="entry name" value="Pur-cyt_permease"/>
</dbReference>
<dbReference type="PANTHER" id="PTHR30569">
    <property type="entry name" value="CYTOSINE TRANSPORTER CODB"/>
    <property type="match status" value="1"/>
</dbReference>
<feature type="transmembrane region" description="Helical" evidence="7">
    <location>
        <begin position="205"/>
        <end position="223"/>
    </location>
</feature>
<name>A0A7C4HCR9_STAMA</name>
<evidence type="ECO:0000256" key="5">
    <source>
        <dbReference type="ARBA" id="ARBA00022989"/>
    </source>
</evidence>
<comment type="subcellular location">
    <subcellularLocation>
        <location evidence="1">Membrane</location>
        <topology evidence="1">Multi-pass membrane protein</topology>
    </subcellularLocation>
</comment>
<dbReference type="PANTHER" id="PTHR30569:SF0">
    <property type="entry name" value="CYTOSINE PERMEASE"/>
    <property type="match status" value="1"/>
</dbReference>
<feature type="transmembrane region" description="Helical" evidence="7">
    <location>
        <begin position="262"/>
        <end position="288"/>
    </location>
</feature>
<feature type="transmembrane region" description="Helical" evidence="7">
    <location>
        <begin position="21"/>
        <end position="42"/>
    </location>
</feature>
<feature type="transmembrane region" description="Helical" evidence="7">
    <location>
        <begin position="97"/>
        <end position="122"/>
    </location>
</feature>
<dbReference type="InterPro" id="IPR030191">
    <property type="entry name" value="CodB"/>
</dbReference>
<feature type="transmembrane region" description="Helical" evidence="7">
    <location>
        <begin position="309"/>
        <end position="326"/>
    </location>
</feature>
<dbReference type="InterPro" id="IPR026030">
    <property type="entry name" value="Pur-cyt_permease_Fcy2/21/22"/>
</dbReference>
<dbReference type="PIRSF" id="PIRSF002744">
    <property type="entry name" value="Pur-cyt_permease"/>
    <property type="match status" value="1"/>
</dbReference>